<dbReference type="InterPro" id="IPR001647">
    <property type="entry name" value="HTH_TetR"/>
</dbReference>
<dbReference type="EMBL" id="JALHLE010000018">
    <property type="protein sequence ID" value="MCJ2179401.1"/>
    <property type="molecule type" value="Genomic_DNA"/>
</dbReference>
<feature type="DNA-binding region" description="H-T-H motif" evidence="4">
    <location>
        <begin position="42"/>
        <end position="61"/>
    </location>
</feature>
<evidence type="ECO:0000256" key="4">
    <source>
        <dbReference type="PROSITE-ProRule" id="PRU00335"/>
    </source>
</evidence>
<dbReference type="InterPro" id="IPR050109">
    <property type="entry name" value="HTH-type_TetR-like_transc_reg"/>
</dbReference>
<keyword evidence="7" id="KW-1185">Reference proteome</keyword>
<dbReference type="PANTHER" id="PTHR30055">
    <property type="entry name" value="HTH-TYPE TRANSCRIPTIONAL REGULATOR RUTR"/>
    <property type="match status" value="1"/>
</dbReference>
<name>A0ABT0B3A8_9SPHN</name>
<dbReference type="Gene3D" id="1.10.357.10">
    <property type="entry name" value="Tetracycline Repressor, domain 2"/>
    <property type="match status" value="1"/>
</dbReference>
<dbReference type="RefSeq" id="WP_243994336.1">
    <property type="nucleotide sequence ID" value="NZ_JALHLE010000018.1"/>
</dbReference>
<evidence type="ECO:0000313" key="7">
    <source>
        <dbReference type="Proteomes" id="UP001162880"/>
    </source>
</evidence>
<dbReference type="Pfam" id="PF00440">
    <property type="entry name" value="TetR_N"/>
    <property type="match status" value="1"/>
</dbReference>
<sequence length="230" mass="26003">MTSRIGPKMQTDTSAAAADTREKIILAAERLFGERGIDAVSLRQIRIEAGQNNNSAVHYHFKDRTELVSAILALRVGQMEPVRRRMLDDLDRRGGRPDLESLMKILVIPQLDITDEAGRRPYIRFTSEYLTRFRASGIGHPGDSAQTAPALADLMERFYGELFWLDRDVALMRLTAATLLFLNLVTQWEAGLTFAEHRLDLDLVSDEALTMAVAVLEARPSRTLMERYQK</sequence>
<organism evidence="6 7">
    <name type="scientific">Novosphingobium album</name>
    <name type="common">ex Hu et al. 2023</name>
    <dbReference type="NCBI Taxonomy" id="2930093"/>
    <lineage>
        <taxon>Bacteria</taxon>
        <taxon>Pseudomonadati</taxon>
        <taxon>Pseudomonadota</taxon>
        <taxon>Alphaproteobacteria</taxon>
        <taxon>Sphingomonadales</taxon>
        <taxon>Sphingomonadaceae</taxon>
        <taxon>Novosphingobium</taxon>
    </lineage>
</organism>
<gene>
    <name evidence="6" type="ORF">MTR64_12540</name>
</gene>
<evidence type="ECO:0000256" key="2">
    <source>
        <dbReference type="ARBA" id="ARBA00023125"/>
    </source>
</evidence>
<feature type="domain" description="HTH tetR-type" evidence="5">
    <location>
        <begin position="18"/>
        <end position="79"/>
    </location>
</feature>
<reference evidence="6" key="1">
    <citation type="submission" date="2022-03" db="EMBL/GenBank/DDBJ databases">
        <title>Identification of a novel bacterium isolated from mangrove sediments.</title>
        <authorList>
            <person name="Pan X."/>
        </authorList>
    </citation>
    <scope>NUCLEOTIDE SEQUENCE</scope>
    <source>
        <strain evidence="6">B2580</strain>
    </source>
</reference>
<proteinExistence type="predicted"/>
<keyword evidence="2 4" id="KW-0238">DNA-binding</keyword>
<dbReference type="PANTHER" id="PTHR30055:SF234">
    <property type="entry name" value="HTH-TYPE TRANSCRIPTIONAL REGULATOR BETI"/>
    <property type="match status" value="1"/>
</dbReference>
<evidence type="ECO:0000256" key="3">
    <source>
        <dbReference type="ARBA" id="ARBA00023163"/>
    </source>
</evidence>
<dbReference type="Proteomes" id="UP001162880">
    <property type="component" value="Unassembled WGS sequence"/>
</dbReference>
<dbReference type="SUPFAM" id="SSF46689">
    <property type="entry name" value="Homeodomain-like"/>
    <property type="match status" value="1"/>
</dbReference>
<accession>A0ABT0B3A8</accession>
<dbReference type="InterPro" id="IPR009057">
    <property type="entry name" value="Homeodomain-like_sf"/>
</dbReference>
<protein>
    <submittedName>
        <fullName evidence="6">TetR/AcrR family transcriptional regulator</fullName>
    </submittedName>
</protein>
<comment type="caution">
    <text evidence="6">The sequence shown here is derived from an EMBL/GenBank/DDBJ whole genome shotgun (WGS) entry which is preliminary data.</text>
</comment>
<keyword evidence="1" id="KW-0805">Transcription regulation</keyword>
<evidence type="ECO:0000256" key="1">
    <source>
        <dbReference type="ARBA" id="ARBA00023015"/>
    </source>
</evidence>
<dbReference type="PROSITE" id="PS50977">
    <property type="entry name" value="HTH_TETR_2"/>
    <property type="match status" value="1"/>
</dbReference>
<evidence type="ECO:0000259" key="5">
    <source>
        <dbReference type="PROSITE" id="PS50977"/>
    </source>
</evidence>
<evidence type="ECO:0000313" key="6">
    <source>
        <dbReference type="EMBL" id="MCJ2179401.1"/>
    </source>
</evidence>
<keyword evidence="3" id="KW-0804">Transcription</keyword>